<dbReference type="EMBL" id="BPLQ01002498">
    <property type="protein sequence ID" value="GIX93525.1"/>
    <property type="molecule type" value="Genomic_DNA"/>
</dbReference>
<keyword evidence="2" id="KW-1185">Reference proteome</keyword>
<evidence type="ECO:0000313" key="2">
    <source>
        <dbReference type="Proteomes" id="UP001054837"/>
    </source>
</evidence>
<dbReference type="Proteomes" id="UP001054837">
    <property type="component" value="Unassembled WGS sequence"/>
</dbReference>
<comment type="caution">
    <text evidence="1">The sequence shown here is derived from an EMBL/GenBank/DDBJ whole genome shotgun (WGS) entry which is preliminary data.</text>
</comment>
<organism evidence="1 2">
    <name type="scientific">Caerostris darwini</name>
    <dbReference type="NCBI Taxonomy" id="1538125"/>
    <lineage>
        <taxon>Eukaryota</taxon>
        <taxon>Metazoa</taxon>
        <taxon>Ecdysozoa</taxon>
        <taxon>Arthropoda</taxon>
        <taxon>Chelicerata</taxon>
        <taxon>Arachnida</taxon>
        <taxon>Araneae</taxon>
        <taxon>Araneomorphae</taxon>
        <taxon>Entelegynae</taxon>
        <taxon>Araneoidea</taxon>
        <taxon>Araneidae</taxon>
        <taxon>Caerostris</taxon>
    </lineage>
</organism>
<accession>A0AAV4PAB0</accession>
<proteinExistence type="predicted"/>
<sequence length="117" mass="13282">MRKPRTNQWESSFTALLIPIPNLILPCRFHFFLCCTYSKITAQNIVFLFRTLPNEQQRIWTCSSHKTIAGVSFSVTVENNGVLTMLTSGRPCSVRLSFGIIIPQWRDGDVVWGCDTG</sequence>
<name>A0AAV4PAB0_9ARAC</name>
<dbReference type="AlphaFoldDB" id="A0AAV4PAB0"/>
<reference evidence="1 2" key="1">
    <citation type="submission" date="2021-06" db="EMBL/GenBank/DDBJ databases">
        <title>Caerostris darwini draft genome.</title>
        <authorList>
            <person name="Kono N."/>
            <person name="Arakawa K."/>
        </authorList>
    </citation>
    <scope>NUCLEOTIDE SEQUENCE [LARGE SCALE GENOMIC DNA]</scope>
</reference>
<protein>
    <submittedName>
        <fullName evidence="1">Uncharacterized protein</fullName>
    </submittedName>
</protein>
<evidence type="ECO:0000313" key="1">
    <source>
        <dbReference type="EMBL" id="GIX93525.1"/>
    </source>
</evidence>
<gene>
    <name evidence="1" type="ORF">CDAR_121711</name>
</gene>